<dbReference type="EMBL" id="AECZ01000003">
    <property type="protein sequence ID" value="EFL52493.1"/>
    <property type="molecule type" value="Genomic_DNA"/>
</dbReference>
<accession>E1JSL0</accession>
<dbReference type="GO" id="GO:0003995">
    <property type="term" value="F:acyl-CoA dehydrogenase activity"/>
    <property type="evidence" value="ECO:0007669"/>
    <property type="project" value="TreeGrafter"/>
</dbReference>
<sequence length="682" mass="73224">METLRTLPGDDVRQIMWRFADRFDLQMAVQSARSVARGVVARLVAEGARHSHEWTEQKAQLLAAFDEAGITAVFMDPHQGGFIEGPKNMALALVAFELAWVDAGAATCSLAGNLALSPIHERGTDEQRDHYMSLAAPTPGQTTWRGAFALTEPLPYVGVDTGVLVGKVRVDSWEEGGEPMLLVDKRGRFITGMDFANFATVAVDTADPRIKTSCMVILEETDPGLFDRGAPTLKMVHQLSSTRDPVFSMKVPASRIIGGYTVKDGCIVPNYSHSEIIAAVFHRTRVPVALMTTAKLLSAVEPVIRYQRGRFRGGDACAEGTPKYELGIQQKQDAPIRLAEVWAAGEAGASLGFGTARLFDNLDPTEKAKDKALADAGVTGMRAQLTALKKVLPQSVEYVNLLFTPEDSRDADRFAALDADPVVKYQALEAEAGVLCPACKLWNTGGGATVMREAVAMMGGYGITEDCPGFLFHKWSDGQLEATYEGPECVQRRQLSITMASDIFAVYLDNYIAEMDRVAATNPETGAATVAAGFKLWKHSLQVLAKGKDADGKKLYHSNRQAVTFPLADALCPLLASRLFILDILELAAKGPENPVVAEGLDGYVSFFSDLSKLQAAKAAGEAARVCANLVCGYAPEGADLAAFAALRAAVDISMAGAGAARERAGQAITQVMIPEALDYPL</sequence>
<dbReference type="InterPro" id="IPR013786">
    <property type="entry name" value="AcylCoA_DH/ox_N"/>
</dbReference>
<dbReference type="InterPro" id="IPR037069">
    <property type="entry name" value="AcylCoA_DH/ox_N_sf"/>
</dbReference>
<dbReference type="InterPro" id="IPR009100">
    <property type="entry name" value="AcylCoA_DH/oxidase_NM_dom_sf"/>
</dbReference>
<dbReference type="Gene3D" id="1.20.140.10">
    <property type="entry name" value="Butyryl-CoA Dehydrogenase, subunit A, domain 3"/>
    <property type="match status" value="1"/>
</dbReference>
<organism evidence="3 4">
    <name type="scientific">Solidesulfovibrio fructosivorans JJ]</name>
    <dbReference type="NCBI Taxonomy" id="596151"/>
    <lineage>
        <taxon>Bacteria</taxon>
        <taxon>Pseudomonadati</taxon>
        <taxon>Thermodesulfobacteriota</taxon>
        <taxon>Desulfovibrionia</taxon>
        <taxon>Desulfovibrionales</taxon>
        <taxon>Desulfovibrionaceae</taxon>
        <taxon>Solidesulfovibrio</taxon>
    </lineage>
</organism>
<dbReference type="Gene3D" id="1.10.540.10">
    <property type="entry name" value="Acyl-CoA dehydrogenase/oxidase, N-terminal domain"/>
    <property type="match status" value="1"/>
</dbReference>
<comment type="subunit">
    <text evidence="1">Homotetramer.</text>
</comment>
<dbReference type="RefSeq" id="WP_005990960.1">
    <property type="nucleotide sequence ID" value="NZ_AECZ01000003.1"/>
</dbReference>
<protein>
    <submittedName>
        <fullName evidence="3">Acyl-CoA dehydrogenase domain protein</fullName>
    </submittedName>
</protein>
<evidence type="ECO:0000313" key="4">
    <source>
        <dbReference type="Proteomes" id="UP000006250"/>
    </source>
</evidence>
<feature type="domain" description="Acyl-CoA dehydrogenase/oxidase N-terminal" evidence="2">
    <location>
        <begin position="28"/>
        <end position="133"/>
    </location>
</feature>
<dbReference type="SUPFAM" id="SSF47203">
    <property type="entry name" value="Acyl-CoA dehydrogenase C-terminal domain-like"/>
    <property type="match status" value="1"/>
</dbReference>
<name>E1JSL0_SOLFR</name>
<dbReference type="STRING" id="596151.DesfrDRAFT_0599"/>
<dbReference type="SUPFAM" id="SSF56645">
    <property type="entry name" value="Acyl-CoA dehydrogenase NM domain-like"/>
    <property type="match status" value="1"/>
</dbReference>
<gene>
    <name evidence="3" type="ORF">DesfrDRAFT_0599</name>
</gene>
<dbReference type="Proteomes" id="UP000006250">
    <property type="component" value="Unassembled WGS sequence"/>
</dbReference>
<reference evidence="3 4" key="1">
    <citation type="submission" date="2010-08" db="EMBL/GenBank/DDBJ databases">
        <title>The draft genome of Desulfovibrio fructosovorans JJ.</title>
        <authorList>
            <consortium name="US DOE Joint Genome Institute (JGI-PGF)"/>
            <person name="Lucas S."/>
            <person name="Copeland A."/>
            <person name="Lapidus A."/>
            <person name="Cheng J.-F."/>
            <person name="Bruce D."/>
            <person name="Goodwin L."/>
            <person name="Pitluck S."/>
            <person name="Land M.L."/>
            <person name="Hauser L."/>
            <person name="Chang Y.-J."/>
            <person name="Jeffries C."/>
            <person name="Wall J.D."/>
            <person name="Stahl D.A."/>
            <person name="Arkin A.P."/>
            <person name="Dehal P."/>
            <person name="Stolyar S.M."/>
            <person name="Hazen T.C."/>
            <person name="Woyke T.J."/>
        </authorList>
    </citation>
    <scope>NUCLEOTIDE SEQUENCE [LARGE SCALE GENOMIC DNA]</scope>
    <source>
        <strain evidence="3 4">JJ</strain>
    </source>
</reference>
<dbReference type="PANTHER" id="PTHR43884">
    <property type="entry name" value="ACYL-COA DEHYDROGENASE"/>
    <property type="match status" value="1"/>
</dbReference>
<evidence type="ECO:0000259" key="2">
    <source>
        <dbReference type="Pfam" id="PF02771"/>
    </source>
</evidence>
<dbReference type="GO" id="GO:0050660">
    <property type="term" value="F:flavin adenine dinucleotide binding"/>
    <property type="evidence" value="ECO:0007669"/>
    <property type="project" value="InterPro"/>
</dbReference>
<evidence type="ECO:0000256" key="1">
    <source>
        <dbReference type="ARBA" id="ARBA00011881"/>
    </source>
</evidence>
<dbReference type="OrthoDB" id="9765339at2"/>
<dbReference type="AlphaFoldDB" id="E1JSL0"/>
<dbReference type="PANTHER" id="PTHR43884:SF12">
    <property type="entry name" value="ISOVALERYL-COA DEHYDROGENASE, MITOCHONDRIAL-RELATED"/>
    <property type="match status" value="1"/>
</dbReference>
<keyword evidence="4" id="KW-1185">Reference proteome</keyword>
<dbReference type="Pfam" id="PF02771">
    <property type="entry name" value="Acyl-CoA_dh_N"/>
    <property type="match status" value="1"/>
</dbReference>
<comment type="caution">
    <text evidence="3">The sequence shown here is derived from an EMBL/GenBank/DDBJ whole genome shotgun (WGS) entry which is preliminary data.</text>
</comment>
<proteinExistence type="predicted"/>
<evidence type="ECO:0000313" key="3">
    <source>
        <dbReference type="EMBL" id="EFL52493.1"/>
    </source>
</evidence>
<dbReference type="eggNOG" id="COG1960">
    <property type="taxonomic scope" value="Bacteria"/>
</dbReference>
<dbReference type="InterPro" id="IPR036250">
    <property type="entry name" value="AcylCo_DH-like_C"/>
</dbReference>